<gene>
    <name evidence="8" type="ORF">AYI70_g241</name>
</gene>
<feature type="transmembrane region" description="Helical" evidence="6">
    <location>
        <begin position="89"/>
        <end position="112"/>
    </location>
</feature>
<dbReference type="GO" id="GO:0008195">
    <property type="term" value="F:phosphatidate phosphatase activity"/>
    <property type="evidence" value="ECO:0007669"/>
    <property type="project" value="TreeGrafter"/>
</dbReference>
<keyword evidence="4 6" id="KW-1133">Transmembrane helix</keyword>
<evidence type="ECO:0000259" key="7">
    <source>
        <dbReference type="SMART" id="SM00014"/>
    </source>
</evidence>
<evidence type="ECO:0000313" key="8">
    <source>
        <dbReference type="EMBL" id="OMJ26351.1"/>
    </source>
</evidence>
<keyword evidence="9" id="KW-1185">Reference proteome</keyword>
<dbReference type="CDD" id="cd03390">
    <property type="entry name" value="PAP2_containing_1_like"/>
    <property type="match status" value="1"/>
</dbReference>
<organism evidence="8 9">
    <name type="scientific">Smittium culicis</name>
    <dbReference type="NCBI Taxonomy" id="133412"/>
    <lineage>
        <taxon>Eukaryota</taxon>
        <taxon>Fungi</taxon>
        <taxon>Fungi incertae sedis</taxon>
        <taxon>Zoopagomycota</taxon>
        <taxon>Kickxellomycotina</taxon>
        <taxon>Harpellomycetes</taxon>
        <taxon>Harpellales</taxon>
        <taxon>Legeriomycetaceae</taxon>
        <taxon>Smittium</taxon>
    </lineage>
</organism>
<feature type="transmembrane region" description="Helical" evidence="6">
    <location>
        <begin position="161"/>
        <end position="181"/>
    </location>
</feature>
<dbReference type="AlphaFoldDB" id="A0A1R1YHF9"/>
<dbReference type="InterPro" id="IPR043216">
    <property type="entry name" value="PAP-like"/>
</dbReference>
<keyword evidence="3 6" id="KW-0812">Transmembrane</keyword>
<dbReference type="OrthoDB" id="10030083at2759"/>
<dbReference type="Pfam" id="PF01569">
    <property type="entry name" value="PAP2"/>
    <property type="match status" value="1"/>
</dbReference>
<feature type="domain" description="Phosphatidic acid phosphatase type 2/haloperoxidase" evidence="7">
    <location>
        <begin position="93"/>
        <end position="239"/>
    </location>
</feature>
<dbReference type="PANTHER" id="PTHR10165">
    <property type="entry name" value="LIPID PHOSPHATE PHOSPHATASE"/>
    <property type="match status" value="1"/>
</dbReference>
<dbReference type="SMART" id="SM00014">
    <property type="entry name" value="acidPPc"/>
    <property type="match status" value="1"/>
</dbReference>
<dbReference type="GO" id="GO:0006644">
    <property type="term" value="P:phospholipid metabolic process"/>
    <property type="evidence" value="ECO:0007669"/>
    <property type="project" value="InterPro"/>
</dbReference>
<comment type="subcellular location">
    <subcellularLocation>
        <location evidence="1">Membrane</location>
        <topology evidence="1">Multi-pass membrane protein</topology>
    </subcellularLocation>
</comment>
<evidence type="ECO:0000256" key="2">
    <source>
        <dbReference type="ARBA" id="ARBA00008816"/>
    </source>
</evidence>
<dbReference type="InterPro" id="IPR036938">
    <property type="entry name" value="PAP2/HPO_sf"/>
</dbReference>
<feature type="transmembrane region" description="Helical" evidence="6">
    <location>
        <begin position="64"/>
        <end position="83"/>
    </location>
</feature>
<dbReference type="PANTHER" id="PTHR10165:SF35">
    <property type="entry name" value="RE23632P"/>
    <property type="match status" value="1"/>
</dbReference>
<dbReference type="EMBL" id="LSSN01000029">
    <property type="protein sequence ID" value="OMJ26351.1"/>
    <property type="molecule type" value="Genomic_DNA"/>
</dbReference>
<feature type="transmembrane region" description="Helical" evidence="6">
    <location>
        <begin position="14"/>
        <end position="35"/>
    </location>
</feature>
<dbReference type="GO" id="GO:0046839">
    <property type="term" value="P:phospholipid dephosphorylation"/>
    <property type="evidence" value="ECO:0007669"/>
    <property type="project" value="TreeGrafter"/>
</dbReference>
<keyword evidence="5 6" id="KW-0472">Membrane</keyword>
<sequence length="273" mass="30808">MNSSRLEPNTVSRIYNSLYAVGLPLTIFLVIQLFMPSNERLFRLNDESLMYPHTPIQNMRVSSVYLLFLAFFPPFCVFLSISLKFSNIYELFTCSVAFFSGHLYNLVFTAAIKKFAGRPRPDFLSRCMPASVPTSNTNIYFDRSICTQNNSSIISEGFKSFPSGHSSVIFTGGVFTALYLYHKLPSSTPNSILFKYSAMLIPILVSAYVSVSRYVDYWHHWDDITTGILLGSTCSYISFKFLLKDLSSVESDSSSYSPVPQNQINELVISSNC</sequence>
<dbReference type="SUPFAM" id="SSF48317">
    <property type="entry name" value="Acid phosphatase/Vanadium-dependent haloperoxidase"/>
    <property type="match status" value="1"/>
</dbReference>
<feature type="transmembrane region" description="Helical" evidence="6">
    <location>
        <begin position="193"/>
        <end position="211"/>
    </location>
</feature>
<dbReference type="Gene3D" id="1.20.144.10">
    <property type="entry name" value="Phosphatidic acid phosphatase type 2/haloperoxidase"/>
    <property type="match status" value="1"/>
</dbReference>
<dbReference type="Proteomes" id="UP000187283">
    <property type="component" value="Unassembled WGS sequence"/>
</dbReference>
<evidence type="ECO:0000256" key="6">
    <source>
        <dbReference type="SAM" id="Phobius"/>
    </source>
</evidence>
<evidence type="ECO:0000256" key="4">
    <source>
        <dbReference type="ARBA" id="ARBA00022989"/>
    </source>
</evidence>
<comment type="caution">
    <text evidence="8">The sequence shown here is derived from an EMBL/GenBank/DDBJ whole genome shotgun (WGS) entry which is preliminary data.</text>
</comment>
<protein>
    <submittedName>
        <fullName evidence="8">Phosphatidate phosphatase PPAPDC1B</fullName>
    </submittedName>
</protein>
<comment type="similarity">
    <text evidence="2">Belongs to the PA-phosphatase related phosphoesterase family.</text>
</comment>
<evidence type="ECO:0000256" key="3">
    <source>
        <dbReference type="ARBA" id="ARBA00022692"/>
    </source>
</evidence>
<evidence type="ECO:0000256" key="1">
    <source>
        <dbReference type="ARBA" id="ARBA00004141"/>
    </source>
</evidence>
<accession>A0A1R1YHF9</accession>
<dbReference type="GO" id="GO:0016020">
    <property type="term" value="C:membrane"/>
    <property type="evidence" value="ECO:0007669"/>
    <property type="project" value="UniProtKB-SubCell"/>
</dbReference>
<reference evidence="8 9" key="1">
    <citation type="submission" date="2017-01" db="EMBL/GenBank/DDBJ databases">
        <authorList>
            <person name="Mah S.A."/>
            <person name="Swanson W.J."/>
            <person name="Moy G.W."/>
            <person name="Vacquier V.D."/>
        </authorList>
    </citation>
    <scope>NUCLEOTIDE SEQUENCE [LARGE SCALE GENOMIC DNA]</scope>
    <source>
        <strain evidence="8 9">GSMNP</strain>
    </source>
</reference>
<proteinExistence type="inferred from homology"/>
<dbReference type="STRING" id="133412.A0A1R1YHF9"/>
<evidence type="ECO:0000256" key="5">
    <source>
        <dbReference type="ARBA" id="ARBA00023136"/>
    </source>
</evidence>
<name>A0A1R1YHF9_9FUNG</name>
<dbReference type="InterPro" id="IPR000326">
    <property type="entry name" value="PAP2/HPO"/>
</dbReference>
<evidence type="ECO:0000313" key="9">
    <source>
        <dbReference type="Proteomes" id="UP000187283"/>
    </source>
</evidence>